<evidence type="ECO:0000256" key="4">
    <source>
        <dbReference type="ARBA" id="ARBA00022692"/>
    </source>
</evidence>
<dbReference type="EMBL" id="JADCNL010000001">
    <property type="protein sequence ID" value="KAG0496853.1"/>
    <property type="molecule type" value="Genomic_DNA"/>
</dbReference>
<dbReference type="Proteomes" id="UP000639772">
    <property type="component" value="Chromosome 1"/>
</dbReference>
<evidence type="ECO:0000256" key="2">
    <source>
        <dbReference type="ARBA" id="ARBA00004687"/>
    </source>
</evidence>
<evidence type="ECO:0000313" key="10">
    <source>
        <dbReference type="EMBL" id="KAG0496853.1"/>
    </source>
</evidence>
<comment type="subcellular location">
    <subcellularLocation>
        <location evidence="1">Endoplasmic reticulum membrane</location>
        <topology evidence="1">Multi-pass membrane protein</topology>
    </subcellularLocation>
</comment>
<keyword evidence="7 9" id="KW-0472">Membrane</keyword>
<evidence type="ECO:0000313" key="11">
    <source>
        <dbReference type="EMBL" id="KAG0501298.1"/>
    </source>
</evidence>
<evidence type="ECO:0000256" key="9">
    <source>
        <dbReference type="SAM" id="Phobius"/>
    </source>
</evidence>
<dbReference type="AlphaFoldDB" id="A0A835S2D7"/>
<keyword evidence="12" id="KW-1185">Reference proteome</keyword>
<keyword evidence="6 9" id="KW-1133">Transmembrane helix</keyword>
<feature type="transmembrane region" description="Helical" evidence="9">
    <location>
        <begin position="197"/>
        <end position="219"/>
    </location>
</feature>
<feature type="compositionally biased region" description="Pro residues" evidence="8">
    <location>
        <begin position="39"/>
        <end position="52"/>
    </location>
</feature>
<evidence type="ECO:0008006" key="14">
    <source>
        <dbReference type="Google" id="ProtNLM"/>
    </source>
</evidence>
<feature type="region of interest" description="Disordered" evidence="8">
    <location>
        <begin position="30"/>
        <end position="52"/>
    </location>
</feature>
<dbReference type="EMBL" id="JADCNM010000001">
    <property type="protein sequence ID" value="KAG0501298.1"/>
    <property type="molecule type" value="Genomic_DNA"/>
</dbReference>
<dbReference type="UniPathway" id="UPA00196"/>
<feature type="transmembrane region" description="Helical" evidence="9">
    <location>
        <begin position="373"/>
        <end position="392"/>
    </location>
</feature>
<dbReference type="Proteomes" id="UP000636800">
    <property type="component" value="Chromosome 1"/>
</dbReference>
<dbReference type="GO" id="GO:0005789">
    <property type="term" value="C:endoplasmic reticulum membrane"/>
    <property type="evidence" value="ECO:0007669"/>
    <property type="project" value="UniProtKB-SubCell"/>
</dbReference>
<dbReference type="GO" id="GO:0006506">
    <property type="term" value="P:GPI anchor biosynthetic process"/>
    <property type="evidence" value="ECO:0007669"/>
    <property type="project" value="UniProtKB-UniPathway"/>
</dbReference>
<feature type="transmembrane region" description="Helical" evidence="9">
    <location>
        <begin position="295"/>
        <end position="314"/>
    </location>
</feature>
<keyword evidence="4 9" id="KW-0812">Transmembrane</keyword>
<keyword evidence="5" id="KW-0256">Endoplasmic reticulum</keyword>
<evidence type="ECO:0000256" key="7">
    <source>
        <dbReference type="ARBA" id="ARBA00023136"/>
    </source>
</evidence>
<evidence type="ECO:0000256" key="1">
    <source>
        <dbReference type="ARBA" id="ARBA00004477"/>
    </source>
</evidence>
<dbReference type="InterPro" id="IPR009580">
    <property type="entry name" value="GPI_biosynthesis_protein_Pig-F"/>
</dbReference>
<sequence>MPVFPRSATGLPASPVHLVAAGPLHHPTLSQLLPHPSIAAPPQPSPLPSPFLQPQPHLAAGLPASQVTPPPISPSHRITSLWPPSPIRIQSPISPPPIRFYFLVTTCPSTPPPSSAGPAAAIFPIFPLVRDPTCYRFGMLFTLILISLWLVKPMELYSRFLLELFDSKTFMEREVVKLLVVTNLKTMSAIEIDRRMAAVLQSFCGLSFMIASYVMTNLYSLNLITHTTETLRLILIIQGPIVVFVYSFLRRDQQQSSYWWAVVRGLSALPVGALVNAFGAIVLGAPVGIRYLPNTIYWSLLMSLFTFVPPVCVFGSSRADWHHILAHFRQDEPLNALVSLPAYGSVVGAWLGAWPMPLDWERPWQEWPVCVSYGAAAGYLVGLLTSSVLVLVQGRARVKKD</sequence>
<name>A0A835S2D7_VANPL</name>
<comment type="caution">
    <text evidence="11">The sequence shown here is derived from an EMBL/GenBank/DDBJ whole genome shotgun (WGS) entry which is preliminary data.</text>
</comment>
<evidence type="ECO:0000256" key="6">
    <source>
        <dbReference type="ARBA" id="ARBA00022989"/>
    </source>
</evidence>
<evidence type="ECO:0000313" key="12">
    <source>
        <dbReference type="Proteomes" id="UP000636800"/>
    </source>
</evidence>
<feature type="transmembrane region" description="Helical" evidence="9">
    <location>
        <begin position="135"/>
        <end position="151"/>
    </location>
</feature>
<evidence type="ECO:0000313" key="13">
    <source>
        <dbReference type="Proteomes" id="UP000639772"/>
    </source>
</evidence>
<accession>A0A835S2D7</accession>
<dbReference type="Pfam" id="PF06699">
    <property type="entry name" value="PIG-F"/>
    <property type="match status" value="1"/>
</dbReference>
<gene>
    <name evidence="11" type="ORF">HPP92_001370</name>
    <name evidence="10" type="ORF">HPP92_001544</name>
</gene>
<organism evidence="11 13">
    <name type="scientific">Vanilla planifolia</name>
    <name type="common">Vanilla</name>
    <dbReference type="NCBI Taxonomy" id="51239"/>
    <lineage>
        <taxon>Eukaryota</taxon>
        <taxon>Viridiplantae</taxon>
        <taxon>Streptophyta</taxon>
        <taxon>Embryophyta</taxon>
        <taxon>Tracheophyta</taxon>
        <taxon>Spermatophyta</taxon>
        <taxon>Magnoliopsida</taxon>
        <taxon>Liliopsida</taxon>
        <taxon>Asparagales</taxon>
        <taxon>Orchidaceae</taxon>
        <taxon>Vanilloideae</taxon>
        <taxon>Vanilleae</taxon>
        <taxon>Vanilla</taxon>
    </lineage>
</organism>
<reference evidence="12 13" key="1">
    <citation type="journal article" date="2020" name="Nat. Food">
        <title>A phased Vanilla planifolia genome enables genetic improvement of flavour and production.</title>
        <authorList>
            <person name="Hasing T."/>
            <person name="Tang H."/>
            <person name="Brym M."/>
            <person name="Khazi F."/>
            <person name="Huang T."/>
            <person name="Chambers A.H."/>
        </authorList>
    </citation>
    <scope>NUCLEOTIDE SEQUENCE [LARGE SCALE GENOMIC DNA]</scope>
    <source>
        <tissue evidence="11">Leaf</tissue>
    </source>
</reference>
<protein>
    <recommendedName>
        <fullName evidence="14">Glycosylphosphatidylinositol anchor biosynthesis protein 11</fullName>
    </recommendedName>
</protein>
<evidence type="ECO:0000256" key="3">
    <source>
        <dbReference type="ARBA" id="ARBA00022502"/>
    </source>
</evidence>
<evidence type="ECO:0000256" key="8">
    <source>
        <dbReference type="SAM" id="MobiDB-lite"/>
    </source>
</evidence>
<feature type="transmembrane region" description="Helical" evidence="9">
    <location>
        <begin position="231"/>
        <end position="249"/>
    </location>
</feature>
<proteinExistence type="predicted"/>
<comment type="pathway">
    <text evidence="2">Glycolipid biosynthesis; glycosylphosphatidylinositol-anchor biosynthesis.</text>
</comment>
<feature type="transmembrane region" description="Helical" evidence="9">
    <location>
        <begin position="334"/>
        <end position="353"/>
    </location>
</feature>
<dbReference type="OrthoDB" id="17366at2759"/>
<evidence type="ECO:0000256" key="5">
    <source>
        <dbReference type="ARBA" id="ARBA00022824"/>
    </source>
</evidence>
<feature type="transmembrane region" description="Helical" evidence="9">
    <location>
        <begin position="261"/>
        <end position="283"/>
    </location>
</feature>
<keyword evidence="3" id="KW-0337">GPI-anchor biosynthesis</keyword>